<sequence length="52" mass="5915">MGYPDAVSYITQAIENEYTLIINTVIQMELLSHFEIESDPDIKEARGTIRGK</sequence>
<proteinExistence type="predicted"/>
<evidence type="ECO:0000313" key="1">
    <source>
        <dbReference type="EMBL" id="MDQ0252957.1"/>
    </source>
</evidence>
<dbReference type="EMBL" id="JAUSUG010000001">
    <property type="protein sequence ID" value="MDQ0252957.1"/>
    <property type="molecule type" value="Genomic_DNA"/>
</dbReference>
<dbReference type="RefSeq" id="WP_307320970.1">
    <property type="nucleotide sequence ID" value="NZ_JAUSUG010000001.1"/>
</dbReference>
<comment type="caution">
    <text evidence="1">The sequence shown here is derived from an EMBL/GenBank/DDBJ whole genome shotgun (WGS) entry which is preliminary data.</text>
</comment>
<gene>
    <name evidence="1" type="ORF">J2S74_000329</name>
</gene>
<protein>
    <submittedName>
        <fullName evidence="1">Uncharacterized protein</fullName>
    </submittedName>
</protein>
<accession>A0ABT9ZQF5</accession>
<name>A0ABT9ZQF5_9BACI</name>
<dbReference type="Proteomes" id="UP001230005">
    <property type="component" value="Unassembled WGS sequence"/>
</dbReference>
<reference evidence="1 2" key="1">
    <citation type="submission" date="2023-07" db="EMBL/GenBank/DDBJ databases">
        <title>Genomic Encyclopedia of Type Strains, Phase IV (KMG-IV): sequencing the most valuable type-strain genomes for metagenomic binning, comparative biology and taxonomic classification.</title>
        <authorList>
            <person name="Goeker M."/>
        </authorList>
    </citation>
    <scope>NUCLEOTIDE SEQUENCE [LARGE SCALE GENOMIC DNA]</scope>
    <source>
        <strain evidence="1 2">DSM 9768</strain>
    </source>
</reference>
<organism evidence="1 2">
    <name type="scientific">Evansella vedderi</name>
    <dbReference type="NCBI Taxonomy" id="38282"/>
    <lineage>
        <taxon>Bacteria</taxon>
        <taxon>Bacillati</taxon>
        <taxon>Bacillota</taxon>
        <taxon>Bacilli</taxon>
        <taxon>Bacillales</taxon>
        <taxon>Bacillaceae</taxon>
        <taxon>Evansella</taxon>
    </lineage>
</organism>
<keyword evidence="2" id="KW-1185">Reference proteome</keyword>
<evidence type="ECO:0000313" key="2">
    <source>
        <dbReference type="Proteomes" id="UP001230005"/>
    </source>
</evidence>